<keyword evidence="3" id="KW-1003">Cell membrane</keyword>
<feature type="non-terminal residue" evidence="9">
    <location>
        <position position="466"/>
    </location>
</feature>
<feature type="compositionally biased region" description="Basic and acidic residues" evidence="7">
    <location>
        <begin position="202"/>
        <end position="235"/>
    </location>
</feature>
<name>A0AAD8CY94_ACIOX</name>
<dbReference type="EMBL" id="JAGXEW010000022">
    <property type="protein sequence ID" value="KAK1159160.1"/>
    <property type="molecule type" value="Genomic_DNA"/>
</dbReference>
<evidence type="ECO:0000256" key="8">
    <source>
        <dbReference type="SAM" id="Phobius"/>
    </source>
</evidence>
<feature type="compositionally biased region" description="Acidic residues" evidence="7">
    <location>
        <begin position="67"/>
        <end position="78"/>
    </location>
</feature>
<feature type="compositionally biased region" description="Basic residues" evidence="7">
    <location>
        <begin position="142"/>
        <end position="164"/>
    </location>
</feature>
<evidence type="ECO:0000256" key="2">
    <source>
        <dbReference type="ARBA" id="ARBA00008688"/>
    </source>
</evidence>
<evidence type="ECO:0000313" key="9">
    <source>
        <dbReference type="EMBL" id="KAK1159160.1"/>
    </source>
</evidence>
<comment type="caution">
    <text evidence="9">The sequence shown here is derived from an EMBL/GenBank/DDBJ whole genome shotgun (WGS) entry which is preliminary data.</text>
</comment>
<comment type="similarity">
    <text evidence="2">Belongs to the RELT family.</text>
</comment>
<evidence type="ECO:0000256" key="7">
    <source>
        <dbReference type="SAM" id="MobiDB-lite"/>
    </source>
</evidence>
<evidence type="ECO:0000256" key="1">
    <source>
        <dbReference type="ARBA" id="ARBA00004162"/>
    </source>
</evidence>
<sequence length="466" mass="50763">MADGESVPQGEAPDHTPPYMIFLLVLFFFLTGLLGFLICHVLKKKGYRCRTGELEEEESEGKLTREDTEDCVPDDQAEDQDTVEQIVKCIIENEANAEALKEMLVNQEPVERTDPRFPRQDSTGSLPPHHHTVHSGSDRTACHHCKQSRAKRARGRARAPRGKTRPRETTVFSVGRFRVTHVGKKSGNQEKTNQSEQAEGDTLQKDDKVSQSETELHERCSLREMFKDTPTDDKNGAVQSGTEPMGAEVSLETGGGNDGESHVEGLKNGTSQTDSTHNGTAQTKDTNNGTAQTKDTNNGTAQTKDTNNGTAQTKDTNNGTAQTKETNNGTVQTKETNNGTAQTKETNNGTAQKEDPNKGTAQTKDTDNGTAQTEHIGGDGAARRKSPHHGTVVIGGPAGREFRYSRVQTEDEEAAQTEDSKDDMVQMEDIKDCKVSQEEAGRSPSEASVWRQTTARGAPPTPRTSG</sequence>
<evidence type="ECO:0000313" key="10">
    <source>
        <dbReference type="Proteomes" id="UP001230051"/>
    </source>
</evidence>
<keyword evidence="4 8" id="KW-0812">Transmembrane</keyword>
<protein>
    <recommendedName>
        <fullName evidence="11">RELT-like protein 2</fullName>
    </recommendedName>
</protein>
<feature type="compositionally biased region" description="Polar residues" evidence="7">
    <location>
        <begin position="359"/>
        <end position="373"/>
    </location>
</feature>
<proteinExistence type="inferred from homology"/>
<evidence type="ECO:0000256" key="6">
    <source>
        <dbReference type="ARBA" id="ARBA00023136"/>
    </source>
</evidence>
<evidence type="ECO:0000256" key="3">
    <source>
        <dbReference type="ARBA" id="ARBA00022475"/>
    </source>
</evidence>
<evidence type="ECO:0000256" key="4">
    <source>
        <dbReference type="ARBA" id="ARBA00022692"/>
    </source>
</evidence>
<feature type="transmembrane region" description="Helical" evidence="8">
    <location>
        <begin position="20"/>
        <end position="42"/>
    </location>
</feature>
<accession>A0AAD8CY94</accession>
<dbReference type="Proteomes" id="UP001230051">
    <property type="component" value="Unassembled WGS sequence"/>
</dbReference>
<feature type="region of interest" description="Disordered" evidence="7">
    <location>
        <begin position="112"/>
        <end position="466"/>
    </location>
</feature>
<dbReference type="GO" id="GO:1900745">
    <property type="term" value="P:positive regulation of p38MAPK cascade"/>
    <property type="evidence" value="ECO:0007669"/>
    <property type="project" value="InterPro"/>
</dbReference>
<organism evidence="9 10">
    <name type="scientific">Acipenser oxyrinchus oxyrinchus</name>
    <dbReference type="NCBI Taxonomy" id="40147"/>
    <lineage>
        <taxon>Eukaryota</taxon>
        <taxon>Metazoa</taxon>
        <taxon>Chordata</taxon>
        <taxon>Craniata</taxon>
        <taxon>Vertebrata</taxon>
        <taxon>Euteleostomi</taxon>
        <taxon>Actinopterygii</taxon>
        <taxon>Chondrostei</taxon>
        <taxon>Acipenseriformes</taxon>
        <taxon>Acipenseridae</taxon>
        <taxon>Acipenser</taxon>
    </lineage>
</organism>
<evidence type="ECO:0000256" key="5">
    <source>
        <dbReference type="ARBA" id="ARBA00022989"/>
    </source>
</evidence>
<keyword evidence="5 8" id="KW-1133">Transmembrane helix</keyword>
<dbReference type="AlphaFoldDB" id="A0AAD8CY94"/>
<feature type="compositionally biased region" description="Polar residues" evidence="7">
    <location>
        <begin position="268"/>
        <end position="351"/>
    </location>
</feature>
<feature type="region of interest" description="Disordered" evidence="7">
    <location>
        <begin position="53"/>
        <end position="78"/>
    </location>
</feature>
<dbReference type="PANTHER" id="PTHR31481">
    <property type="entry name" value="RELT-LIKE PROTEIN 2 RELL2"/>
    <property type="match status" value="1"/>
</dbReference>
<gene>
    <name evidence="9" type="ORF">AOXY_G21764</name>
</gene>
<dbReference type="GO" id="GO:0005886">
    <property type="term" value="C:plasma membrane"/>
    <property type="evidence" value="ECO:0007669"/>
    <property type="project" value="UniProtKB-SubCell"/>
</dbReference>
<dbReference type="PANTHER" id="PTHR31481:SF0">
    <property type="entry name" value="RELT-LIKE PROTEIN 2"/>
    <property type="match status" value="1"/>
</dbReference>
<dbReference type="InterPro" id="IPR042313">
    <property type="entry name" value="RELL2"/>
</dbReference>
<keyword evidence="6 8" id="KW-0472">Membrane</keyword>
<dbReference type="Pfam" id="PF12606">
    <property type="entry name" value="RELT"/>
    <property type="match status" value="1"/>
</dbReference>
<evidence type="ECO:0008006" key="11">
    <source>
        <dbReference type="Google" id="ProtNLM"/>
    </source>
</evidence>
<dbReference type="InterPro" id="IPR022248">
    <property type="entry name" value="TNF_rcpt_RELT"/>
</dbReference>
<feature type="compositionally biased region" description="Basic and acidic residues" evidence="7">
    <location>
        <begin position="418"/>
        <end position="441"/>
    </location>
</feature>
<comment type="subcellular location">
    <subcellularLocation>
        <location evidence="1">Cell membrane</location>
        <topology evidence="1">Single-pass membrane protein</topology>
    </subcellularLocation>
</comment>
<reference evidence="9" key="1">
    <citation type="submission" date="2022-02" db="EMBL/GenBank/DDBJ databases">
        <title>Atlantic sturgeon de novo genome assembly.</title>
        <authorList>
            <person name="Stock M."/>
            <person name="Klopp C."/>
            <person name="Guiguen Y."/>
            <person name="Cabau C."/>
            <person name="Parinello H."/>
            <person name="Santidrian Yebra-Pimentel E."/>
            <person name="Kuhl H."/>
            <person name="Dirks R.P."/>
            <person name="Guessner J."/>
            <person name="Wuertz S."/>
            <person name="Du K."/>
            <person name="Schartl M."/>
        </authorList>
    </citation>
    <scope>NUCLEOTIDE SEQUENCE</scope>
    <source>
        <strain evidence="9">STURGEONOMICS-FGT-2020</strain>
        <tissue evidence="9">Whole blood</tissue>
    </source>
</reference>
<dbReference type="GO" id="GO:0010811">
    <property type="term" value="P:positive regulation of cell-substrate adhesion"/>
    <property type="evidence" value="ECO:0007669"/>
    <property type="project" value="TreeGrafter"/>
</dbReference>
<keyword evidence="10" id="KW-1185">Reference proteome</keyword>